<evidence type="ECO:0000256" key="1">
    <source>
        <dbReference type="ARBA" id="ARBA00022603"/>
    </source>
</evidence>
<dbReference type="RefSeq" id="WP_319931041.1">
    <property type="nucleotide sequence ID" value="NZ_VCDN01000061.1"/>
</dbReference>
<evidence type="ECO:0000256" key="4">
    <source>
        <dbReference type="ARBA" id="ARBA00047422"/>
    </source>
</evidence>
<comment type="caution">
    <text evidence="5">The sequence shown here is derived from an EMBL/GenBank/DDBJ whole genome shotgun (WGS) entry which is preliminary data.</text>
</comment>
<dbReference type="Proteomes" id="UP001271890">
    <property type="component" value="Unassembled WGS sequence"/>
</dbReference>
<proteinExistence type="predicted"/>
<dbReference type="EMBL" id="VCDN01000061">
    <property type="protein sequence ID" value="MDX7988635.1"/>
    <property type="molecule type" value="Genomic_DNA"/>
</dbReference>
<protein>
    <submittedName>
        <fullName evidence="5">DNA cytosine methyltransferase</fullName>
    </submittedName>
</protein>
<evidence type="ECO:0000256" key="2">
    <source>
        <dbReference type="ARBA" id="ARBA00022679"/>
    </source>
</evidence>
<comment type="catalytic activity">
    <reaction evidence="4">
        <text>a 2'-deoxycytidine in DNA + S-adenosyl-L-methionine = a 5-methyl-2'-deoxycytidine in DNA + S-adenosyl-L-homocysteine + H(+)</text>
        <dbReference type="Rhea" id="RHEA:13681"/>
        <dbReference type="Rhea" id="RHEA-COMP:11369"/>
        <dbReference type="Rhea" id="RHEA-COMP:11370"/>
        <dbReference type="ChEBI" id="CHEBI:15378"/>
        <dbReference type="ChEBI" id="CHEBI:57856"/>
        <dbReference type="ChEBI" id="CHEBI:59789"/>
        <dbReference type="ChEBI" id="CHEBI:85452"/>
        <dbReference type="ChEBI" id="CHEBI:85454"/>
        <dbReference type="EC" id="2.1.1.37"/>
    </reaction>
</comment>
<evidence type="ECO:0000256" key="3">
    <source>
        <dbReference type="ARBA" id="ARBA00022747"/>
    </source>
</evidence>
<sequence length="293" mass="33121">MRGAYYNEIDPYAAQWLRNLIAAGHIAPGDVDERSIEDVRPDDLRGYTQCHFFAGIGVWSYALRRAGWPDDKPVWTGSCPCQPFSAAGKGNGFTDERHLWPAFFHLIEQCRPGVIFGEQVASKDGLHWLDLVQTDLEGTGYTSAAVDLCAAGIGAPHIRQRLYWVAHTDSEQREWCRNTRPARWNEYSDCGADGWMGITNSERCSRFEIERNRKNTLLEVARSGSNCNTEKTNGHWQNADWLGCRDGKWRPVEPGTFPLAHGITNRVGRLRAYDNAIVAPVAETFIRVYMEVQ</sequence>
<keyword evidence="2" id="KW-0808">Transferase</keyword>
<dbReference type="Gene3D" id="3.40.50.150">
    <property type="entry name" value="Vaccinia Virus protein VP39"/>
    <property type="match status" value="1"/>
</dbReference>
<accession>A0ABU4SD05</accession>
<dbReference type="Pfam" id="PF00145">
    <property type="entry name" value="DNA_methylase"/>
    <property type="match status" value="1"/>
</dbReference>
<keyword evidence="6" id="KW-1185">Reference proteome</keyword>
<dbReference type="GO" id="GO:0032259">
    <property type="term" value="P:methylation"/>
    <property type="evidence" value="ECO:0007669"/>
    <property type="project" value="UniProtKB-KW"/>
</dbReference>
<evidence type="ECO:0000313" key="5">
    <source>
        <dbReference type="EMBL" id="MDX7988635.1"/>
    </source>
</evidence>
<dbReference type="GO" id="GO:0008168">
    <property type="term" value="F:methyltransferase activity"/>
    <property type="evidence" value="ECO:0007669"/>
    <property type="project" value="UniProtKB-KW"/>
</dbReference>
<keyword evidence="3" id="KW-0680">Restriction system</keyword>
<name>A0ABU4SD05_9GAMM</name>
<dbReference type="InterPro" id="IPR029063">
    <property type="entry name" value="SAM-dependent_MTases_sf"/>
</dbReference>
<evidence type="ECO:0000313" key="6">
    <source>
        <dbReference type="Proteomes" id="UP001271890"/>
    </source>
</evidence>
<gene>
    <name evidence="5" type="ORF">FE392_15065</name>
</gene>
<dbReference type="InterPro" id="IPR001525">
    <property type="entry name" value="C5_MeTfrase"/>
</dbReference>
<keyword evidence="1 5" id="KW-0489">Methyltransferase</keyword>
<reference evidence="6" key="1">
    <citation type="journal article" date="2024" name="Toxins">
        <title>Genome Sequence Analysis of Native Xenorhabdus Strains Isolated from Entomopathogenic Nematodes in Argentina.</title>
        <authorList>
            <person name="Palma L."/>
            <person name="Frizzo L."/>
            <person name="Kaiser S."/>
            <person name="Berry C."/>
            <person name="Caballero P."/>
            <person name="Bode H.B."/>
            <person name="Del Valle E.E."/>
        </authorList>
    </citation>
    <scope>NUCLEOTIDE SEQUENCE [LARGE SCALE GENOMIC DNA]</scope>
    <source>
        <strain evidence="6">12</strain>
    </source>
</reference>
<organism evidence="5 6">
    <name type="scientific">Xenorhabdus santafensis</name>
    <dbReference type="NCBI Taxonomy" id="2582833"/>
    <lineage>
        <taxon>Bacteria</taxon>
        <taxon>Pseudomonadati</taxon>
        <taxon>Pseudomonadota</taxon>
        <taxon>Gammaproteobacteria</taxon>
        <taxon>Enterobacterales</taxon>
        <taxon>Morganellaceae</taxon>
        <taxon>Xenorhabdus</taxon>
    </lineage>
</organism>
<dbReference type="SUPFAM" id="SSF53335">
    <property type="entry name" value="S-adenosyl-L-methionine-dependent methyltransferases"/>
    <property type="match status" value="1"/>
</dbReference>